<dbReference type="Proteomes" id="UP000004910">
    <property type="component" value="Unassembled WGS sequence"/>
</dbReference>
<dbReference type="HOGENOM" id="CLU_2045643_0_0_9"/>
<dbReference type="AlphaFoldDB" id="B1C4K3"/>
<reference evidence="1" key="1">
    <citation type="submission" date="2008-02" db="EMBL/GenBank/DDBJ databases">
        <authorList>
            <person name="Fulton L."/>
            <person name="Clifton S."/>
            <person name="Fulton B."/>
            <person name="Xu J."/>
            <person name="Minx P."/>
            <person name="Pepin K.H."/>
            <person name="Johnson M."/>
            <person name="Thiruvilangam P."/>
            <person name="Bhonagiri V."/>
            <person name="Nash W.E."/>
            <person name="Mardis E.R."/>
            <person name="Wilson R.K."/>
        </authorList>
    </citation>
    <scope>NUCLEOTIDE SEQUENCE [LARGE SCALE GENOMIC DNA]</scope>
    <source>
        <strain evidence="1">DSM 1552</strain>
    </source>
</reference>
<evidence type="ECO:0000313" key="1">
    <source>
        <dbReference type="EMBL" id="EDS74032.1"/>
    </source>
</evidence>
<sequence length="120" mass="14385">MHITYYLLEYTYVDSTRKINKNRTFNDLVDRYKGPKAIFIANSGHKSYNNFEHVVNSINNYLIQIRNITYNSSIMSSFEPYSDTDKFYMNISRILTIKQMKSRKIRKYIDFWLLSATLII</sequence>
<name>B1C4K3_9FIRM</name>
<proteinExistence type="predicted"/>
<dbReference type="EMBL" id="ABIK02000015">
    <property type="protein sequence ID" value="EDS74032.1"/>
    <property type="molecule type" value="Genomic_DNA"/>
</dbReference>
<organism evidence="1 2">
    <name type="scientific">Thomasclavelia spiroformis DSM 1552</name>
    <dbReference type="NCBI Taxonomy" id="428126"/>
    <lineage>
        <taxon>Bacteria</taxon>
        <taxon>Bacillati</taxon>
        <taxon>Bacillota</taxon>
        <taxon>Erysipelotrichia</taxon>
        <taxon>Erysipelotrichales</taxon>
        <taxon>Coprobacillaceae</taxon>
        <taxon>Thomasclavelia</taxon>
    </lineage>
</organism>
<comment type="caution">
    <text evidence="1">The sequence shown here is derived from an EMBL/GenBank/DDBJ whole genome shotgun (WGS) entry which is preliminary data.</text>
</comment>
<keyword evidence="2" id="KW-1185">Reference proteome</keyword>
<gene>
    <name evidence="1" type="ORF">CLOSPI_02458</name>
</gene>
<protein>
    <submittedName>
        <fullName evidence="1">Uncharacterized protein</fullName>
    </submittedName>
</protein>
<reference evidence="1" key="2">
    <citation type="submission" date="2014-06" db="EMBL/GenBank/DDBJ databases">
        <title>Draft genome sequence of Clostridium spiroforme (DSM 1552).</title>
        <authorList>
            <person name="Sudarsanam P."/>
            <person name="Ley R."/>
            <person name="Guruge J."/>
            <person name="Turnbaugh P.J."/>
            <person name="Mahowald M."/>
            <person name="Liep D."/>
            <person name="Gordon J."/>
        </authorList>
    </citation>
    <scope>NUCLEOTIDE SEQUENCE</scope>
    <source>
        <strain evidence="1">DSM 1552</strain>
    </source>
</reference>
<accession>B1C4K3</accession>
<evidence type="ECO:0000313" key="2">
    <source>
        <dbReference type="Proteomes" id="UP000004910"/>
    </source>
</evidence>